<reference evidence="2 3" key="1">
    <citation type="journal article" date="2014" name="Nature">
        <title>The genome of the recently domesticated crop plant sugar beet (Beta vulgaris).</title>
        <authorList>
            <person name="Dohm J.C."/>
            <person name="Minoche A.E."/>
            <person name="Holtgrawe D."/>
            <person name="Capella-Gutierrez S."/>
            <person name="Zakrzewski F."/>
            <person name="Tafer H."/>
            <person name="Rupp O."/>
            <person name="Sorensen T.R."/>
            <person name="Stracke R."/>
            <person name="Reinhardt R."/>
            <person name="Goesmann A."/>
            <person name="Kraft T."/>
            <person name="Schulz B."/>
            <person name="Stadler P.F."/>
            <person name="Schmidt T."/>
            <person name="Gabaldon T."/>
            <person name="Lehrach H."/>
            <person name="Weisshaar B."/>
            <person name="Himmelbauer H."/>
        </authorList>
    </citation>
    <scope>NUCLEOTIDE SEQUENCE [LARGE SCALE GENOMIC DNA]</scope>
    <source>
        <tissue evidence="2">Taproot</tissue>
    </source>
</reference>
<dbReference type="Gramene" id="KMS94451">
    <property type="protein sequence ID" value="KMS94451"/>
    <property type="gene ID" value="BVRB_021290"/>
</dbReference>
<name>A0A0J8B0E1_BETVV</name>
<dbReference type="Proteomes" id="UP000035740">
    <property type="component" value="Unassembled WGS sequence"/>
</dbReference>
<evidence type="ECO:0000313" key="3">
    <source>
        <dbReference type="Proteomes" id="UP000035740"/>
    </source>
</evidence>
<evidence type="ECO:0000313" key="2">
    <source>
        <dbReference type="EMBL" id="KMS94451.1"/>
    </source>
</evidence>
<sequence length="83" mass="8902">NGSPPSPLAQGFEDDRQDNNVSSNNVSDIYDNGVLDDNGDGETMASGVVQQSPMHPEEVTTTVRKVGRPSNKSLASRRRSSRA</sequence>
<feature type="compositionally biased region" description="Low complexity" evidence="1">
    <location>
        <begin position="19"/>
        <end position="32"/>
    </location>
</feature>
<feature type="compositionally biased region" description="Polar residues" evidence="1">
    <location>
        <begin position="48"/>
        <end position="63"/>
    </location>
</feature>
<protein>
    <submittedName>
        <fullName evidence="2">Uncharacterized protein</fullName>
    </submittedName>
</protein>
<accession>A0A0J8B0E1</accession>
<evidence type="ECO:0000256" key="1">
    <source>
        <dbReference type="SAM" id="MobiDB-lite"/>
    </source>
</evidence>
<gene>
    <name evidence="2" type="ORF">BVRB_021290</name>
</gene>
<keyword evidence="3" id="KW-1185">Reference proteome</keyword>
<dbReference type="EMBL" id="KQ093288">
    <property type="protein sequence ID" value="KMS94451.1"/>
    <property type="molecule type" value="Genomic_DNA"/>
</dbReference>
<organism evidence="2 3">
    <name type="scientific">Beta vulgaris subsp. vulgaris</name>
    <name type="common">Beet</name>
    <dbReference type="NCBI Taxonomy" id="3555"/>
    <lineage>
        <taxon>Eukaryota</taxon>
        <taxon>Viridiplantae</taxon>
        <taxon>Streptophyta</taxon>
        <taxon>Embryophyta</taxon>
        <taxon>Tracheophyta</taxon>
        <taxon>Spermatophyta</taxon>
        <taxon>Magnoliopsida</taxon>
        <taxon>eudicotyledons</taxon>
        <taxon>Gunneridae</taxon>
        <taxon>Pentapetalae</taxon>
        <taxon>Caryophyllales</taxon>
        <taxon>Chenopodiaceae</taxon>
        <taxon>Betoideae</taxon>
        <taxon>Beta</taxon>
    </lineage>
</organism>
<dbReference type="AlphaFoldDB" id="A0A0J8B0E1"/>
<feature type="region of interest" description="Disordered" evidence="1">
    <location>
        <begin position="1"/>
        <end position="83"/>
    </location>
</feature>
<feature type="non-terminal residue" evidence="2">
    <location>
        <position position="1"/>
    </location>
</feature>
<proteinExistence type="predicted"/>